<dbReference type="SUPFAM" id="SSF100950">
    <property type="entry name" value="NagB/RpiA/CoA transferase-like"/>
    <property type="match status" value="1"/>
</dbReference>
<keyword evidence="2" id="KW-0808">Transferase</keyword>
<protein>
    <submittedName>
        <fullName evidence="3">3-oxoacid CoA-transferase subunit B</fullName>
    </submittedName>
</protein>
<comment type="caution">
    <text evidence="3">The sequence shown here is derived from an EMBL/GenBank/DDBJ whole genome shotgun (WGS) entry which is preliminary data.</text>
</comment>
<accession>A0A9D1F6T1</accession>
<dbReference type="PANTHER" id="PTHR13707">
    <property type="entry name" value="KETOACID-COENZYME A TRANSFERASE"/>
    <property type="match status" value="1"/>
</dbReference>
<comment type="similarity">
    <text evidence="1">Belongs to the 3-oxoacid CoA-transferase subunit B family.</text>
</comment>
<dbReference type="Gene3D" id="3.40.1080.10">
    <property type="entry name" value="Glutaconate Coenzyme A-transferase"/>
    <property type="match status" value="1"/>
</dbReference>
<dbReference type="EMBL" id="DVIT01000058">
    <property type="protein sequence ID" value="HIS48544.1"/>
    <property type="molecule type" value="Genomic_DNA"/>
</dbReference>
<dbReference type="InterPro" id="IPR012791">
    <property type="entry name" value="3-oxoacid_CoA-transf_B"/>
</dbReference>
<reference evidence="3" key="1">
    <citation type="submission" date="2020-10" db="EMBL/GenBank/DDBJ databases">
        <authorList>
            <person name="Gilroy R."/>
        </authorList>
    </citation>
    <scope>NUCLEOTIDE SEQUENCE</scope>
    <source>
        <strain evidence="3">CHK178-757</strain>
    </source>
</reference>
<reference evidence="3" key="2">
    <citation type="journal article" date="2021" name="PeerJ">
        <title>Extensive microbial diversity within the chicken gut microbiome revealed by metagenomics and culture.</title>
        <authorList>
            <person name="Gilroy R."/>
            <person name="Ravi A."/>
            <person name="Getino M."/>
            <person name="Pursley I."/>
            <person name="Horton D.L."/>
            <person name="Alikhan N.F."/>
            <person name="Baker D."/>
            <person name="Gharbi K."/>
            <person name="Hall N."/>
            <person name="Watson M."/>
            <person name="Adriaenssens E.M."/>
            <person name="Foster-Nyarko E."/>
            <person name="Jarju S."/>
            <person name="Secka A."/>
            <person name="Antonio M."/>
            <person name="Oren A."/>
            <person name="Chaudhuri R.R."/>
            <person name="La Ragione R."/>
            <person name="Hildebrand F."/>
            <person name="Pallen M.J."/>
        </authorList>
    </citation>
    <scope>NUCLEOTIDE SEQUENCE</scope>
    <source>
        <strain evidence="3">CHK178-757</strain>
    </source>
</reference>
<name>A0A9D1F6T1_9FIRM</name>
<dbReference type="GO" id="GO:0008410">
    <property type="term" value="F:CoA-transferase activity"/>
    <property type="evidence" value="ECO:0007669"/>
    <property type="project" value="InterPro"/>
</dbReference>
<dbReference type="InterPro" id="IPR037171">
    <property type="entry name" value="NagB/RpiA_transferase-like"/>
</dbReference>
<dbReference type="PANTHER" id="PTHR13707:SF57">
    <property type="entry name" value="SUCCINYL-COA:3-KETOACID COENZYME A TRANSFERASE SUBUNIT B-RELATED"/>
    <property type="match status" value="1"/>
</dbReference>
<dbReference type="Pfam" id="PF01144">
    <property type="entry name" value="CoA_trans"/>
    <property type="match status" value="1"/>
</dbReference>
<gene>
    <name evidence="3" type="ORF">IAB46_13525</name>
</gene>
<evidence type="ECO:0000313" key="4">
    <source>
        <dbReference type="Proteomes" id="UP000823927"/>
    </source>
</evidence>
<dbReference type="Proteomes" id="UP000823927">
    <property type="component" value="Unassembled WGS sequence"/>
</dbReference>
<dbReference type="SMART" id="SM00882">
    <property type="entry name" value="CoA_trans"/>
    <property type="match status" value="1"/>
</dbReference>
<proteinExistence type="inferred from homology"/>
<dbReference type="InterPro" id="IPR004164">
    <property type="entry name" value="CoA_transf_AS"/>
</dbReference>
<dbReference type="InterPro" id="IPR004165">
    <property type="entry name" value="CoA_trans_fam_I"/>
</dbReference>
<sequence>MTAVKNFIAARVAKELHDGDIVNLGIGLPTLITDHLDPSIHITFQSENGFVGLMPVEPGKEDPHIVNAGGIPAGIADDGAFFDSVTSFSIIRGGHVDATVLGSLQVDEKGNIANWIIPGKMVPGMGGAMDLVVGAKKVIVAMEHTNNGKAKILKECTLPLTAKGQVDMIITEMGVMEVTPEGIVLKEYNPKYTVEQIQEATEATLIIADDLQPMI</sequence>
<evidence type="ECO:0000313" key="3">
    <source>
        <dbReference type="EMBL" id="HIS48544.1"/>
    </source>
</evidence>
<dbReference type="NCBIfam" id="TIGR02428">
    <property type="entry name" value="pcaJ_scoB_fam"/>
    <property type="match status" value="1"/>
</dbReference>
<organism evidence="3 4">
    <name type="scientific">Candidatus Scybalocola faecigallinarum</name>
    <dbReference type="NCBI Taxonomy" id="2840941"/>
    <lineage>
        <taxon>Bacteria</taxon>
        <taxon>Bacillati</taxon>
        <taxon>Bacillota</taxon>
        <taxon>Clostridia</taxon>
        <taxon>Lachnospirales</taxon>
        <taxon>Lachnospiraceae</taxon>
        <taxon>Lachnospiraceae incertae sedis</taxon>
        <taxon>Candidatus Scybalocola (ex Gilroy et al. 2021)</taxon>
    </lineage>
</organism>
<dbReference type="AlphaFoldDB" id="A0A9D1F6T1"/>
<evidence type="ECO:0000256" key="2">
    <source>
        <dbReference type="ARBA" id="ARBA00022679"/>
    </source>
</evidence>
<evidence type="ECO:0000256" key="1">
    <source>
        <dbReference type="ARBA" id="ARBA00007047"/>
    </source>
</evidence>
<dbReference type="PROSITE" id="PS01274">
    <property type="entry name" value="COA_TRANSF_2"/>
    <property type="match status" value="1"/>
</dbReference>